<gene>
    <name evidence="4" type="ORF">J421_2009</name>
</gene>
<keyword evidence="5" id="KW-1185">Reference proteome</keyword>
<dbReference type="PANTHER" id="PTHR13693">
    <property type="entry name" value="CLASS II AMINOTRANSFERASE/8-AMINO-7-OXONONANOATE SYNTHASE"/>
    <property type="match status" value="1"/>
</dbReference>
<dbReference type="InterPro" id="IPR015421">
    <property type="entry name" value="PyrdxlP-dep_Trfase_major"/>
</dbReference>
<accession>W0RFH2</accession>
<dbReference type="GO" id="GO:0008483">
    <property type="term" value="F:transaminase activity"/>
    <property type="evidence" value="ECO:0007669"/>
    <property type="project" value="UniProtKB-KW"/>
</dbReference>
<evidence type="ECO:0000313" key="5">
    <source>
        <dbReference type="Proteomes" id="UP000019151"/>
    </source>
</evidence>
<dbReference type="Pfam" id="PF00155">
    <property type="entry name" value="Aminotran_1_2"/>
    <property type="match status" value="1"/>
</dbReference>
<organism evidence="4 5">
    <name type="scientific">Gemmatirosa kalamazoonensis</name>
    <dbReference type="NCBI Taxonomy" id="861299"/>
    <lineage>
        <taxon>Bacteria</taxon>
        <taxon>Pseudomonadati</taxon>
        <taxon>Gemmatimonadota</taxon>
        <taxon>Gemmatimonadia</taxon>
        <taxon>Gemmatimonadales</taxon>
        <taxon>Gemmatimonadaceae</taxon>
        <taxon>Gemmatirosa</taxon>
    </lineage>
</organism>
<evidence type="ECO:0000256" key="2">
    <source>
        <dbReference type="ARBA" id="ARBA00022679"/>
    </source>
</evidence>
<dbReference type="SUPFAM" id="SSF53383">
    <property type="entry name" value="PLP-dependent transferases"/>
    <property type="match status" value="1"/>
</dbReference>
<keyword evidence="2 4" id="KW-0808">Transferase</keyword>
<keyword evidence="4" id="KW-0032">Aminotransferase</keyword>
<dbReference type="EMBL" id="CP007128">
    <property type="protein sequence ID" value="AHG89546.1"/>
    <property type="molecule type" value="Genomic_DNA"/>
</dbReference>
<proteinExistence type="predicted"/>
<dbReference type="InterPro" id="IPR015424">
    <property type="entry name" value="PyrdxlP-dep_Trfase"/>
</dbReference>
<dbReference type="AlphaFoldDB" id="W0RFH2"/>
<dbReference type="PATRIC" id="fig|861299.3.peg.2045"/>
<comment type="cofactor">
    <cofactor evidence="1">
        <name>pyridoxal 5'-phosphate</name>
        <dbReference type="ChEBI" id="CHEBI:597326"/>
    </cofactor>
</comment>
<dbReference type="InterPro" id="IPR050087">
    <property type="entry name" value="AON_synthase_class-II"/>
</dbReference>
<dbReference type="STRING" id="861299.J421_2009"/>
<protein>
    <submittedName>
        <fullName evidence="4">Aminotransferase class I and II</fullName>
    </submittedName>
</protein>
<dbReference type="OrthoDB" id="9807157at2"/>
<dbReference type="GO" id="GO:0030170">
    <property type="term" value="F:pyridoxal phosphate binding"/>
    <property type="evidence" value="ECO:0007669"/>
    <property type="project" value="InterPro"/>
</dbReference>
<dbReference type="Gene3D" id="3.40.640.10">
    <property type="entry name" value="Type I PLP-dependent aspartate aminotransferase-like (Major domain)"/>
    <property type="match status" value="1"/>
</dbReference>
<dbReference type="Gene3D" id="3.90.1150.10">
    <property type="entry name" value="Aspartate Aminotransferase, domain 1"/>
    <property type="match status" value="1"/>
</dbReference>
<dbReference type="InterPro" id="IPR015422">
    <property type="entry name" value="PyrdxlP-dep_Trfase_small"/>
</dbReference>
<evidence type="ECO:0000313" key="4">
    <source>
        <dbReference type="EMBL" id="AHG89546.1"/>
    </source>
</evidence>
<name>W0RFH2_9BACT</name>
<dbReference type="HOGENOM" id="CLU_015846_11_3_0"/>
<evidence type="ECO:0000256" key="1">
    <source>
        <dbReference type="ARBA" id="ARBA00001933"/>
    </source>
</evidence>
<reference evidence="4 5" key="1">
    <citation type="journal article" date="2014" name="Genome Announc.">
        <title>Genome Sequence and Methylome of Soil Bacterium Gemmatirosa kalamazoonensis KBS708T, a Member of the Rarely Cultivated Gemmatimonadetes Phylum.</title>
        <authorList>
            <person name="Debruyn J.M."/>
            <person name="Radosevich M."/>
            <person name="Wommack K.E."/>
            <person name="Polson S.W."/>
            <person name="Hauser L.J."/>
            <person name="Fawaz M.N."/>
            <person name="Korlach J."/>
            <person name="Tsai Y.C."/>
        </authorList>
    </citation>
    <scope>NUCLEOTIDE SEQUENCE [LARGE SCALE GENOMIC DNA]</scope>
    <source>
        <strain evidence="4 5">KBS708</strain>
    </source>
</reference>
<feature type="domain" description="Aminotransferase class I/classII large" evidence="3">
    <location>
        <begin position="83"/>
        <end position="426"/>
    </location>
</feature>
<dbReference type="eggNOG" id="COG0156">
    <property type="taxonomic scope" value="Bacteria"/>
</dbReference>
<dbReference type="KEGG" id="gba:J421_2009"/>
<dbReference type="InParanoid" id="W0RFH2"/>
<evidence type="ECO:0000259" key="3">
    <source>
        <dbReference type="Pfam" id="PF00155"/>
    </source>
</evidence>
<sequence length="451" mass="47553">MPVVAPPNPASVAHGSVDPLRGSFAEFARPTGPDLLARTAPIVPWIMARREAHVWPYARAVTSAPGTTTHAEAETQSAIRYGLNFATQDYLSLASHPSVQEAAMEALRRYGVHSGGSAALQGRSDISRALETEIGETLNTEHVVLFSSGWGAAFGAVTALVRPDDHIVLDRLAHNSLQTGANAATRNITHIEHINVDALRRALAGIRAGDASNGILVVTEGLFSMDSDSPDLRAMQAVCHEYQATLLVDVAHDFGSLGPGGTGHIGREGMLGEIDLVMGAFSKTFASNGGFVATRHPGVRAYLEAYGGPHTFSNSMSPIQIATVREALRIVRSEEGDARRASLMSVVHTLRGALAEQGLTCLGDPSAVVPVLIGQTSLARVASAGVLERGLFANLVEFPAVGVRAARFRMQAMSDHTPQQAREAAALLADAVREARERLAPPGTAARQVAA</sequence>
<dbReference type="Proteomes" id="UP000019151">
    <property type="component" value="Chromosome"/>
</dbReference>
<dbReference type="InterPro" id="IPR004839">
    <property type="entry name" value="Aminotransferase_I/II_large"/>
</dbReference>
<dbReference type="PANTHER" id="PTHR13693:SF103">
    <property type="entry name" value="AMINOTRANSFERASE CLASS I_CLASSII DOMAIN-CONTAINING PROTEIN"/>
    <property type="match status" value="1"/>
</dbReference>